<dbReference type="AlphaFoldDB" id="A0A6J4NUV0"/>
<name>A0A6J4NUV0_9RHOB</name>
<dbReference type="EMBL" id="CADCUU010000116">
    <property type="protein sequence ID" value="CAA9398131.1"/>
    <property type="molecule type" value="Genomic_DNA"/>
</dbReference>
<reference evidence="1" key="1">
    <citation type="submission" date="2020-02" db="EMBL/GenBank/DDBJ databases">
        <authorList>
            <person name="Meier V. D."/>
        </authorList>
    </citation>
    <scope>NUCLEOTIDE SEQUENCE</scope>
    <source>
        <strain evidence="1">AVDCRST_MAG15</strain>
    </source>
</reference>
<gene>
    <name evidence="1" type="ORF">AVDCRST_MAG15-846</name>
</gene>
<protein>
    <submittedName>
        <fullName evidence="1">Uncharacterized protein</fullName>
    </submittedName>
</protein>
<proteinExistence type="predicted"/>
<accession>A0A6J4NUV0</accession>
<organism evidence="1">
    <name type="scientific">uncultured Rubellimicrobium sp</name>
    <dbReference type="NCBI Taxonomy" id="543078"/>
    <lineage>
        <taxon>Bacteria</taxon>
        <taxon>Pseudomonadati</taxon>
        <taxon>Pseudomonadota</taxon>
        <taxon>Alphaproteobacteria</taxon>
        <taxon>Rhodobacterales</taxon>
        <taxon>Roseobacteraceae</taxon>
        <taxon>Rubellimicrobium</taxon>
        <taxon>environmental samples</taxon>
    </lineage>
</organism>
<evidence type="ECO:0000313" key="1">
    <source>
        <dbReference type="EMBL" id="CAA9398131.1"/>
    </source>
</evidence>
<sequence length="48" mass="5091">MGAGLQRLAVSGPGPLDRAHWTRRGGVAIMALARLWVARRPLGVGGRE</sequence>